<feature type="region of interest" description="Interaction with substrate tRNA" evidence="10">
    <location>
        <begin position="151"/>
        <end position="155"/>
    </location>
</feature>
<dbReference type="GO" id="GO:0005524">
    <property type="term" value="F:ATP binding"/>
    <property type="evidence" value="ECO:0007669"/>
    <property type="project" value="UniProtKB-UniRule"/>
</dbReference>
<organism evidence="14">
    <name type="scientific">candidate division WOR-3 bacterium</name>
    <dbReference type="NCBI Taxonomy" id="2052148"/>
    <lineage>
        <taxon>Bacteria</taxon>
        <taxon>Bacteria division WOR-3</taxon>
    </lineage>
</organism>
<dbReference type="PANTHER" id="PTHR11088">
    <property type="entry name" value="TRNA DIMETHYLALLYLTRANSFERASE"/>
    <property type="match status" value="1"/>
</dbReference>
<feature type="site" description="Interaction with substrate tRNA" evidence="10">
    <location>
        <position position="119"/>
    </location>
</feature>
<dbReference type="Pfam" id="PF01715">
    <property type="entry name" value="IPPT"/>
    <property type="match status" value="1"/>
</dbReference>
<evidence type="ECO:0000256" key="4">
    <source>
        <dbReference type="ARBA" id="ARBA00022679"/>
    </source>
</evidence>
<dbReference type="EC" id="2.5.1.75" evidence="10"/>
<keyword evidence="4 10" id="KW-0808">Transferase</keyword>
<name>A0A7C4CB94_UNCW3</name>
<dbReference type="PANTHER" id="PTHR11088:SF60">
    <property type="entry name" value="TRNA DIMETHYLALLYLTRANSFERASE"/>
    <property type="match status" value="1"/>
</dbReference>
<feature type="binding site" evidence="10">
    <location>
        <begin position="10"/>
        <end position="15"/>
    </location>
    <ligand>
        <name>substrate</name>
    </ligand>
</feature>
<dbReference type="NCBIfam" id="TIGR00174">
    <property type="entry name" value="miaA"/>
    <property type="match status" value="1"/>
</dbReference>
<keyword evidence="5 10" id="KW-0819">tRNA processing</keyword>
<comment type="function">
    <text evidence="2 10 12">Catalyzes the transfer of a dimethylallyl group onto the adenine at position 37 in tRNAs that read codons beginning with uridine, leading to the formation of N6-(dimethylallyl)adenosine (i(6)A).</text>
</comment>
<dbReference type="GO" id="GO:0006400">
    <property type="term" value="P:tRNA modification"/>
    <property type="evidence" value="ECO:0007669"/>
    <property type="project" value="TreeGrafter"/>
</dbReference>
<keyword evidence="7 10" id="KW-0067">ATP-binding</keyword>
<evidence type="ECO:0000256" key="13">
    <source>
        <dbReference type="RuleBase" id="RU003785"/>
    </source>
</evidence>
<evidence type="ECO:0000313" key="14">
    <source>
        <dbReference type="EMBL" id="HGK27507.1"/>
    </source>
</evidence>
<sequence>MRVFVVTGPTGVGKTDTALILARSLGLDIVSADSRQVYRGLDIGTAKGQSDPTVKVWMVDVADPGDYYSAADYARQAGEVMERLYRQGKRFMVVGGSGFYLRALFAPLFRAPPASEGLRKRLAAESTQWLYDRLQDVDPERAAQLHPHDRQRVMRSLEVCLQTGRRFSELARRSSGRGRFEPDYAVLTMRMAELDRRLDRRFDMMMEQGLLDEVRRLHDAGLRPDSRVAEAFGYAELLQHLEGSLSLAEAVRQAKAKTRAYARRQMTWLRRLPGACWYEFTDAEDTARRMRPQLEAVLSQGCSS</sequence>
<reference evidence="14" key="1">
    <citation type="journal article" date="2020" name="mSystems">
        <title>Genome- and Community-Level Interaction Insights into Carbon Utilization and Element Cycling Functions of Hydrothermarchaeota in Hydrothermal Sediment.</title>
        <authorList>
            <person name="Zhou Z."/>
            <person name="Liu Y."/>
            <person name="Xu W."/>
            <person name="Pan J."/>
            <person name="Luo Z.H."/>
            <person name="Li M."/>
        </authorList>
    </citation>
    <scope>NUCLEOTIDE SEQUENCE [LARGE SCALE GENOMIC DNA]</scope>
    <source>
        <strain evidence="14">SpSt-488</strain>
    </source>
</reference>
<comment type="caution">
    <text evidence="10">Lacks conserved residue(s) required for the propagation of feature annotation.</text>
</comment>
<comment type="similarity">
    <text evidence="3 10 13">Belongs to the IPP transferase family.</text>
</comment>
<dbReference type="InterPro" id="IPR027417">
    <property type="entry name" value="P-loop_NTPase"/>
</dbReference>
<gene>
    <name evidence="10 14" type="primary">miaA</name>
    <name evidence="14" type="ORF">ENS41_00935</name>
</gene>
<evidence type="ECO:0000256" key="12">
    <source>
        <dbReference type="RuleBase" id="RU003784"/>
    </source>
</evidence>
<evidence type="ECO:0000256" key="1">
    <source>
        <dbReference type="ARBA" id="ARBA00001946"/>
    </source>
</evidence>
<dbReference type="AlphaFoldDB" id="A0A7C4CB94"/>
<evidence type="ECO:0000256" key="10">
    <source>
        <dbReference type="HAMAP-Rule" id="MF_00185"/>
    </source>
</evidence>
<proteinExistence type="inferred from homology"/>
<evidence type="ECO:0000256" key="11">
    <source>
        <dbReference type="RuleBase" id="RU003783"/>
    </source>
</evidence>
<evidence type="ECO:0000256" key="5">
    <source>
        <dbReference type="ARBA" id="ARBA00022694"/>
    </source>
</evidence>
<accession>A0A7C4CB94</accession>
<evidence type="ECO:0000256" key="7">
    <source>
        <dbReference type="ARBA" id="ARBA00022840"/>
    </source>
</evidence>
<comment type="subunit">
    <text evidence="10">Monomer.</text>
</comment>
<dbReference type="HAMAP" id="MF_00185">
    <property type="entry name" value="IPP_trans"/>
    <property type="match status" value="1"/>
</dbReference>
<evidence type="ECO:0000256" key="8">
    <source>
        <dbReference type="ARBA" id="ARBA00022842"/>
    </source>
</evidence>
<evidence type="ECO:0000256" key="6">
    <source>
        <dbReference type="ARBA" id="ARBA00022741"/>
    </source>
</evidence>
<feature type="site" description="Interaction with substrate tRNA" evidence="10">
    <location>
        <position position="97"/>
    </location>
</feature>
<dbReference type="InterPro" id="IPR018022">
    <property type="entry name" value="IPT"/>
</dbReference>
<dbReference type="GO" id="GO:0052381">
    <property type="term" value="F:tRNA dimethylallyltransferase activity"/>
    <property type="evidence" value="ECO:0007669"/>
    <property type="project" value="UniProtKB-UniRule"/>
</dbReference>
<keyword evidence="6 10" id="KW-0547">Nucleotide-binding</keyword>
<evidence type="ECO:0000256" key="9">
    <source>
        <dbReference type="ARBA" id="ARBA00049563"/>
    </source>
</evidence>
<evidence type="ECO:0000256" key="3">
    <source>
        <dbReference type="ARBA" id="ARBA00005842"/>
    </source>
</evidence>
<dbReference type="InterPro" id="IPR039657">
    <property type="entry name" value="Dimethylallyltransferase"/>
</dbReference>
<feature type="binding site" evidence="10">
    <location>
        <begin position="8"/>
        <end position="15"/>
    </location>
    <ligand>
        <name>ATP</name>
        <dbReference type="ChEBI" id="CHEBI:30616"/>
    </ligand>
</feature>
<dbReference type="Gene3D" id="1.10.20.140">
    <property type="match status" value="1"/>
</dbReference>
<dbReference type="EMBL" id="DSUT01000015">
    <property type="protein sequence ID" value="HGK27507.1"/>
    <property type="molecule type" value="Genomic_DNA"/>
</dbReference>
<evidence type="ECO:0000256" key="2">
    <source>
        <dbReference type="ARBA" id="ARBA00003213"/>
    </source>
</evidence>
<keyword evidence="8 10" id="KW-0460">Magnesium</keyword>
<feature type="region of interest" description="Interaction with substrate tRNA" evidence="10">
    <location>
        <begin position="33"/>
        <end position="36"/>
    </location>
</feature>
<dbReference type="Gene3D" id="3.40.50.300">
    <property type="entry name" value="P-loop containing nucleotide triphosphate hydrolases"/>
    <property type="match status" value="1"/>
</dbReference>
<protein>
    <recommendedName>
        <fullName evidence="10">tRNA dimethylallyltransferase</fullName>
        <ecNumber evidence="10">2.5.1.75</ecNumber>
    </recommendedName>
    <alternativeName>
        <fullName evidence="10">Dimethylallyl diphosphate:tRNA dimethylallyltransferase</fullName>
        <shortName evidence="10">DMAPP:tRNA dimethylallyltransferase</shortName>
        <shortName evidence="10">DMATase</shortName>
    </alternativeName>
    <alternativeName>
        <fullName evidence="10">Isopentenyl-diphosphate:tRNA isopentenyltransferase</fullName>
        <shortName evidence="10">IPP transferase</shortName>
        <shortName evidence="10">IPPT</shortName>
        <shortName evidence="10">IPTase</shortName>
    </alternativeName>
</protein>
<dbReference type="SUPFAM" id="SSF52540">
    <property type="entry name" value="P-loop containing nucleoside triphosphate hydrolases"/>
    <property type="match status" value="2"/>
</dbReference>
<comment type="cofactor">
    <cofactor evidence="1 10">
        <name>Mg(2+)</name>
        <dbReference type="ChEBI" id="CHEBI:18420"/>
    </cofactor>
</comment>
<comment type="catalytic activity">
    <reaction evidence="9 10 11">
        <text>adenosine(37) in tRNA + dimethylallyl diphosphate = N(6)-dimethylallyladenosine(37) in tRNA + diphosphate</text>
        <dbReference type="Rhea" id="RHEA:26482"/>
        <dbReference type="Rhea" id="RHEA-COMP:10162"/>
        <dbReference type="Rhea" id="RHEA-COMP:10375"/>
        <dbReference type="ChEBI" id="CHEBI:33019"/>
        <dbReference type="ChEBI" id="CHEBI:57623"/>
        <dbReference type="ChEBI" id="CHEBI:74411"/>
        <dbReference type="ChEBI" id="CHEBI:74415"/>
        <dbReference type="EC" id="2.5.1.75"/>
    </reaction>
</comment>
<comment type="caution">
    <text evidence="14">The sequence shown here is derived from an EMBL/GenBank/DDBJ whole genome shotgun (WGS) entry which is preliminary data.</text>
</comment>